<proteinExistence type="predicted"/>
<sequence length="56" mass="6221">MAEAAKSNSSSRQLEQQVNQGPADNQTIVASKYQLYLPTEKALTAKVKEIDKQEQL</sequence>
<protein>
    <submittedName>
        <fullName evidence="2">Uncharacterized protein</fullName>
    </submittedName>
</protein>
<dbReference type="RefSeq" id="WP_241938092.1">
    <property type="nucleotide sequence ID" value="NZ_JALBGC010000006.1"/>
</dbReference>
<name>A0A9X1VJN7_9BACT</name>
<keyword evidence="3" id="KW-1185">Reference proteome</keyword>
<evidence type="ECO:0000313" key="3">
    <source>
        <dbReference type="Proteomes" id="UP001139193"/>
    </source>
</evidence>
<evidence type="ECO:0000256" key="1">
    <source>
        <dbReference type="SAM" id="MobiDB-lite"/>
    </source>
</evidence>
<accession>A0A9X1VJN7</accession>
<dbReference type="Proteomes" id="UP001139193">
    <property type="component" value="Unassembled WGS sequence"/>
</dbReference>
<dbReference type="EMBL" id="JALBGC010000006">
    <property type="protein sequence ID" value="MCI1189883.1"/>
    <property type="molecule type" value="Genomic_DNA"/>
</dbReference>
<feature type="region of interest" description="Disordered" evidence="1">
    <location>
        <begin position="1"/>
        <end position="25"/>
    </location>
</feature>
<evidence type="ECO:0000313" key="2">
    <source>
        <dbReference type="EMBL" id="MCI1189883.1"/>
    </source>
</evidence>
<organism evidence="2 3">
    <name type="scientific">Hymenobacter cyanobacteriorum</name>
    <dbReference type="NCBI Taxonomy" id="2926463"/>
    <lineage>
        <taxon>Bacteria</taxon>
        <taxon>Pseudomonadati</taxon>
        <taxon>Bacteroidota</taxon>
        <taxon>Cytophagia</taxon>
        <taxon>Cytophagales</taxon>
        <taxon>Hymenobacteraceae</taxon>
        <taxon>Hymenobacter</taxon>
    </lineage>
</organism>
<reference evidence="2" key="1">
    <citation type="submission" date="2022-03" db="EMBL/GenBank/DDBJ databases">
        <title>Bacterial whole genome sequence for Hymenobacter sp. DH14.</title>
        <authorList>
            <person name="Le V."/>
        </authorList>
    </citation>
    <scope>NUCLEOTIDE SEQUENCE</scope>
    <source>
        <strain evidence="2">DH14</strain>
    </source>
</reference>
<dbReference type="AlphaFoldDB" id="A0A9X1VJN7"/>
<comment type="caution">
    <text evidence="2">The sequence shown here is derived from an EMBL/GenBank/DDBJ whole genome shotgun (WGS) entry which is preliminary data.</text>
</comment>
<gene>
    <name evidence="2" type="ORF">MON38_20870</name>
</gene>